<dbReference type="FunFam" id="3.90.1530.30:FF:000001">
    <property type="entry name" value="Chromosome partitioning protein ParB"/>
    <property type="match status" value="1"/>
</dbReference>
<evidence type="ECO:0000259" key="4">
    <source>
        <dbReference type="SMART" id="SM00470"/>
    </source>
</evidence>
<dbReference type="KEGG" id="schv:BRCON_2318"/>
<dbReference type="Proteomes" id="UP000262583">
    <property type="component" value="Chromosome"/>
</dbReference>
<dbReference type="Gene3D" id="3.90.1530.30">
    <property type="match status" value="1"/>
</dbReference>
<dbReference type="NCBIfam" id="TIGR00180">
    <property type="entry name" value="parB_part"/>
    <property type="match status" value="1"/>
</dbReference>
<dbReference type="InterPro" id="IPR004437">
    <property type="entry name" value="ParB/RepB/Spo0J"/>
</dbReference>
<dbReference type="EMBL" id="CP030759">
    <property type="protein sequence ID" value="AXA37095.1"/>
    <property type="molecule type" value="Genomic_DNA"/>
</dbReference>
<dbReference type="GO" id="GO:0003677">
    <property type="term" value="F:DNA binding"/>
    <property type="evidence" value="ECO:0007669"/>
    <property type="project" value="UniProtKB-KW"/>
</dbReference>
<organism evidence="5 6">
    <name type="scientific">Sumerlaea chitinivorans</name>
    <dbReference type="NCBI Taxonomy" id="2250252"/>
    <lineage>
        <taxon>Bacteria</taxon>
        <taxon>Candidatus Sumerlaeota</taxon>
        <taxon>Candidatus Sumerlaeia</taxon>
        <taxon>Candidatus Sumerlaeales</taxon>
        <taxon>Candidatus Sumerlaeaceae</taxon>
        <taxon>Candidatus Sumerlaea</taxon>
    </lineage>
</organism>
<dbReference type="SMART" id="SM00470">
    <property type="entry name" value="ParB"/>
    <property type="match status" value="1"/>
</dbReference>
<keyword evidence="3" id="KW-0238">DNA-binding</keyword>
<proteinExistence type="inferred from homology"/>
<reference evidence="5 6" key="1">
    <citation type="submission" date="2018-05" db="EMBL/GenBank/DDBJ databases">
        <title>A metagenomic window into the 2 km-deep terrestrial subsurface aquifer revealed taxonomically and functionally diverse microbial community comprising novel uncultured bacterial lineages.</title>
        <authorList>
            <person name="Kadnikov V.V."/>
            <person name="Mardanov A.V."/>
            <person name="Beletsky A.V."/>
            <person name="Banks D."/>
            <person name="Pimenov N.V."/>
            <person name="Frank Y.A."/>
            <person name="Karnachuk O.V."/>
            <person name="Ravin N.V."/>
        </authorList>
    </citation>
    <scope>NUCLEOTIDE SEQUENCE [LARGE SCALE GENOMIC DNA]</scope>
    <source>
        <strain evidence="5">BY</strain>
    </source>
</reference>
<dbReference type="GO" id="GO:0007059">
    <property type="term" value="P:chromosome segregation"/>
    <property type="evidence" value="ECO:0007669"/>
    <property type="project" value="UniProtKB-KW"/>
</dbReference>
<protein>
    <submittedName>
        <fullName evidence="5">Chromosome (Plasmid) partitioning protein ParB</fullName>
    </submittedName>
</protein>
<dbReference type="Pfam" id="PF02195">
    <property type="entry name" value="ParB_N"/>
    <property type="match status" value="1"/>
</dbReference>
<accession>A0A2Z4Y9M7</accession>
<dbReference type="SUPFAM" id="SSF110849">
    <property type="entry name" value="ParB/Sulfiredoxin"/>
    <property type="match status" value="1"/>
</dbReference>
<dbReference type="InterPro" id="IPR041468">
    <property type="entry name" value="HTH_ParB/Spo0J"/>
</dbReference>
<dbReference type="PANTHER" id="PTHR33375">
    <property type="entry name" value="CHROMOSOME-PARTITIONING PROTEIN PARB-RELATED"/>
    <property type="match status" value="1"/>
</dbReference>
<dbReference type="InterPro" id="IPR036086">
    <property type="entry name" value="ParB/Sulfiredoxin_sf"/>
</dbReference>
<dbReference type="FunFam" id="1.10.10.2830:FF:000001">
    <property type="entry name" value="Chromosome partitioning protein ParB"/>
    <property type="match status" value="1"/>
</dbReference>
<dbReference type="SUPFAM" id="SSF109709">
    <property type="entry name" value="KorB DNA-binding domain-like"/>
    <property type="match status" value="1"/>
</dbReference>
<dbReference type="Pfam" id="PF23552">
    <property type="entry name" value="ParB_C"/>
    <property type="match status" value="1"/>
</dbReference>
<evidence type="ECO:0000256" key="1">
    <source>
        <dbReference type="ARBA" id="ARBA00006295"/>
    </source>
</evidence>
<dbReference type="AlphaFoldDB" id="A0A2Z4Y9M7"/>
<dbReference type="GO" id="GO:0045881">
    <property type="term" value="P:positive regulation of sporulation resulting in formation of a cellular spore"/>
    <property type="evidence" value="ECO:0007669"/>
    <property type="project" value="TreeGrafter"/>
</dbReference>
<evidence type="ECO:0000256" key="3">
    <source>
        <dbReference type="ARBA" id="ARBA00023125"/>
    </source>
</evidence>
<evidence type="ECO:0000256" key="2">
    <source>
        <dbReference type="ARBA" id="ARBA00022829"/>
    </source>
</evidence>
<dbReference type="Pfam" id="PF17762">
    <property type="entry name" value="HTH_ParB"/>
    <property type="match status" value="1"/>
</dbReference>
<dbReference type="InterPro" id="IPR003115">
    <property type="entry name" value="ParB_N"/>
</dbReference>
<dbReference type="CDD" id="cd16393">
    <property type="entry name" value="SPO0J_N"/>
    <property type="match status" value="1"/>
</dbReference>
<evidence type="ECO:0000313" key="5">
    <source>
        <dbReference type="EMBL" id="AXA37095.1"/>
    </source>
</evidence>
<gene>
    <name evidence="5" type="ORF">BRCON_2318</name>
</gene>
<sequence length="257" mass="29582">MAPNPFQPREVFDEEGLRELAESVRVRGVIQPVLVARRDSKWVLVAGERRWRAAQLAGLEHIPAIELKLSDQELLEYALIENLQRENLNPIEEARAYQVLIERFGLTHEEVASRVEKSRPAVANTLRLLNLPEILQRDIEEGRLSAGHGRALLALPTDEERLQVRNEVLQKGLSVRDTEALVLRMLGEKTKAERKPRPRQRRAEDEFAERLRNRLEEVLACRVQVRVFDSQRGKIEIHYTSLDELDRICAQLGVADE</sequence>
<comment type="similarity">
    <text evidence="1">Belongs to the ParB family.</text>
</comment>
<dbReference type="GO" id="GO:0005694">
    <property type="term" value="C:chromosome"/>
    <property type="evidence" value="ECO:0007669"/>
    <property type="project" value="TreeGrafter"/>
</dbReference>
<evidence type="ECO:0000313" key="6">
    <source>
        <dbReference type="Proteomes" id="UP000262583"/>
    </source>
</evidence>
<dbReference type="InterPro" id="IPR057240">
    <property type="entry name" value="ParB_dimer_C"/>
</dbReference>
<name>A0A2Z4Y9M7_SUMC1</name>
<dbReference type="InterPro" id="IPR050336">
    <property type="entry name" value="Chromosome_partition/occlusion"/>
</dbReference>
<dbReference type="PANTHER" id="PTHR33375:SF1">
    <property type="entry name" value="CHROMOSOME-PARTITIONING PROTEIN PARB-RELATED"/>
    <property type="match status" value="1"/>
</dbReference>
<feature type="domain" description="ParB-like N-terminal" evidence="4">
    <location>
        <begin position="1"/>
        <end position="83"/>
    </location>
</feature>
<keyword evidence="2" id="KW-0159">Chromosome partition</keyword>
<dbReference type="Gene3D" id="1.10.10.2830">
    <property type="match status" value="1"/>
</dbReference>